<gene>
    <name evidence="1" type="ORF">A6R68_15454</name>
</gene>
<proteinExistence type="predicted"/>
<evidence type="ECO:0000313" key="2">
    <source>
        <dbReference type="Proteomes" id="UP000092124"/>
    </source>
</evidence>
<accession>A0A1A6H6T0</accession>
<sequence length="149" mass="16216">MVCLAREQVRHEAVLQPRLLQIPGVGFTGFESHSPAATSIKSLKKGSKGNKRHQGISQSVRSPLVLGRYSEQNKKKPKEASWPFPMPITRPSFASLPLEQLHDGRTGLWVGVALILDAITGTSAETPASRMALCMESGMEVAVLQLDLE</sequence>
<evidence type="ECO:0000313" key="1">
    <source>
        <dbReference type="EMBL" id="OBS74009.1"/>
    </source>
</evidence>
<dbReference type="Proteomes" id="UP000092124">
    <property type="component" value="Unassembled WGS sequence"/>
</dbReference>
<organism evidence="1 2">
    <name type="scientific">Neotoma lepida</name>
    <name type="common">Desert woodrat</name>
    <dbReference type="NCBI Taxonomy" id="56216"/>
    <lineage>
        <taxon>Eukaryota</taxon>
        <taxon>Metazoa</taxon>
        <taxon>Chordata</taxon>
        <taxon>Craniata</taxon>
        <taxon>Vertebrata</taxon>
        <taxon>Euteleostomi</taxon>
        <taxon>Mammalia</taxon>
        <taxon>Eutheria</taxon>
        <taxon>Euarchontoglires</taxon>
        <taxon>Glires</taxon>
        <taxon>Rodentia</taxon>
        <taxon>Myomorpha</taxon>
        <taxon>Muroidea</taxon>
        <taxon>Cricetidae</taxon>
        <taxon>Neotominae</taxon>
        <taxon>Neotoma</taxon>
    </lineage>
</organism>
<comment type="caution">
    <text evidence="1">The sequence shown here is derived from an EMBL/GenBank/DDBJ whole genome shotgun (WGS) entry which is preliminary data.</text>
</comment>
<reference evidence="1 2" key="1">
    <citation type="submission" date="2016-06" db="EMBL/GenBank/DDBJ databases">
        <title>The Draft Genome Sequence and Annotation of the Desert Woodrat Neotoma lepida.</title>
        <authorList>
            <person name="Campbell M."/>
            <person name="Oakeson K.F."/>
            <person name="Yandell M."/>
            <person name="Halpert J.R."/>
            <person name="Dearing D."/>
        </authorList>
    </citation>
    <scope>NUCLEOTIDE SEQUENCE [LARGE SCALE GENOMIC DNA]</scope>
    <source>
        <strain evidence="1">417</strain>
        <tissue evidence="1">Liver</tissue>
    </source>
</reference>
<name>A0A1A6H6T0_NEOLE</name>
<dbReference type="AlphaFoldDB" id="A0A1A6H6T0"/>
<keyword evidence="2" id="KW-1185">Reference proteome</keyword>
<feature type="non-terminal residue" evidence="1">
    <location>
        <position position="149"/>
    </location>
</feature>
<dbReference type="EMBL" id="LZPO01044526">
    <property type="protein sequence ID" value="OBS74009.1"/>
    <property type="molecule type" value="Genomic_DNA"/>
</dbReference>
<protein>
    <submittedName>
        <fullName evidence="1">Uncharacterized protein</fullName>
    </submittedName>
</protein>